<dbReference type="EMBL" id="KZ858991">
    <property type="protein sequence ID" value="RDW25876.1"/>
    <property type="molecule type" value="Genomic_DNA"/>
</dbReference>
<dbReference type="GO" id="GO:0000139">
    <property type="term" value="C:Golgi membrane"/>
    <property type="evidence" value="ECO:0007669"/>
    <property type="project" value="UniProtKB-SubCell"/>
</dbReference>
<dbReference type="Pfam" id="PF20662">
    <property type="entry name" value="COG4_C"/>
    <property type="match status" value="1"/>
</dbReference>
<evidence type="ECO:0000313" key="11">
    <source>
        <dbReference type="Proteomes" id="UP000256601"/>
    </source>
</evidence>
<dbReference type="SMART" id="SM00762">
    <property type="entry name" value="Cog4"/>
    <property type="match status" value="1"/>
</dbReference>
<evidence type="ECO:0000256" key="1">
    <source>
        <dbReference type="ARBA" id="ARBA00004395"/>
    </source>
</evidence>
<dbReference type="InterPro" id="IPR048680">
    <property type="entry name" value="COG4_N"/>
</dbReference>
<evidence type="ECO:0000256" key="7">
    <source>
        <dbReference type="ARBA" id="ARBA00023136"/>
    </source>
</evidence>
<dbReference type="PANTHER" id="PTHR24016:SF0">
    <property type="entry name" value="CONSERVED OLIGOMERIC GOLGI COMPLEX SUBUNIT 4"/>
    <property type="match status" value="1"/>
</dbReference>
<dbReference type="GO" id="GO:0015031">
    <property type="term" value="P:protein transport"/>
    <property type="evidence" value="ECO:0007669"/>
    <property type="project" value="UniProtKB-KW"/>
</dbReference>
<comment type="subcellular location">
    <subcellularLocation>
        <location evidence="1">Golgi apparatus membrane</location>
        <topology evidence="1">Peripheral membrane protein</topology>
    </subcellularLocation>
</comment>
<evidence type="ECO:0000256" key="4">
    <source>
        <dbReference type="ARBA" id="ARBA00022448"/>
    </source>
</evidence>
<evidence type="ECO:0000256" key="5">
    <source>
        <dbReference type="ARBA" id="ARBA00022927"/>
    </source>
</evidence>
<keyword evidence="5" id="KW-0653">Protein transport</keyword>
<dbReference type="Pfam" id="PF20663">
    <property type="entry name" value="COG4_N"/>
    <property type="match status" value="1"/>
</dbReference>
<evidence type="ECO:0000256" key="6">
    <source>
        <dbReference type="ARBA" id="ARBA00023034"/>
    </source>
</evidence>
<organism evidence="10 11">
    <name type="scientific">Yarrowia lipolytica</name>
    <name type="common">Candida lipolytica</name>
    <dbReference type="NCBI Taxonomy" id="4952"/>
    <lineage>
        <taxon>Eukaryota</taxon>
        <taxon>Fungi</taxon>
        <taxon>Dikarya</taxon>
        <taxon>Ascomycota</taxon>
        <taxon>Saccharomycotina</taxon>
        <taxon>Dipodascomycetes</taxon>
        <taxon>Dipodascales</taxon>
        <taxon>Dipodascales incertae sedis</taxon>
        <taxon>Yarrowia</taxon>
    </lineage>
</organism>
<dbReference type="AlphaFoldDB" id="A0A371C6C2"/>
<gene>
    <name evidence="10" type="ORF">B0I71DRAFT_131816</name>
</gene>
<proteinExistence type="inferred from homology"/>
<dbReference type="InterPro" id="IPR048682">
    <property type="entry name" value="COG4"/>
</dbReference>
<name>A0A371C6C2_YARLL</name>
<keyword evidence="4" id="KW-0813">Transport</keyword>
<dbReference type="Gene3D" id="1.20.58.1970">
    <property type="match status" value="1"/>
</dbReference>
<feature type="domain" description="COG4 transport protein middle alpha-helical bundle" evidence="9">
    <location>
        <begin position="156"/>
        <end position="431"/>
    </location>
</feature>
<protein>
    <recommendedName>
        <fullName evidence="3">Conserved oligomeric Golgi complex subunit 4</fullName>
    </recommendedName>
    <alternativeName>
        <fullName evidence="8">Component of oligomeric Golgi complex 4</fullName>
    </alternativeName>
</protein>
<keyword evidence="7" id="KW-0472">Membrane</keyword>
<dbReference type="InterPro" id="IPR013167">
    <property type="entry name" value="COG4_M"/>
</dbReference>
<evidence type="ECO:0000313" key="10">
    <source>
        <dbReference type="EMBL" id="RDW25876.1"/>
    </source>
</evidence>
<evidence type="ECO:0000259" key="9">
    <source>
        <dbReference type="SMART" id="SM00762"/>
    </source>
</evidence>
<dbReference type="OrthoDB" id="47059at2759"/>
<dbReference type="PANTHER" id="PTHR24016">
    <property type="entry name" value="CONSERVED OLIGOMERIC GOLGI COMPLEX SUBUNIT 4"/>
    <property type="match status" value="1"/>
</dbReference>
<evidence type="ECO:0000256" key="3">
    <source>
        <dbReference type="ARBA" id="ARBA00020975"/>
    </source>
</evidence>
<dbReference type="VEuPathDB" id="FungiDB:YALI0_D03113g"/>
<accession>A0A371C6C2</accession>
<comment type="similarity">
    <text evidence="2">Belongs to the COG4 family.</text>
</comment>
<sequence length="674" mass="75804">MAAYTATNEHELIALVTQIDEDLRSRDSELDAATLNIRRLTRLDNFRANLATLESSQLAFKLGEAAQLGTSISQRVRSRDVEKERLLENHVHVTQTLKLKRDLEAIHRAMDQRSWESAAALVNSCLTEIPSEVIEGGLSRDKVPSGEHPQPPRQQLDEICESLGKLFLREFDKAIQSRDVHELTRYFKLFPLVDRTELGLSTYASFVCSIITEESRKLLQGAPATPPSAFYGLITSRLFENVATIVVQHGKVVDKHYGKGHMLLVIQNIQKEADVQAGIIVDTWFDERRVEKMVEMGDYDDLKHVSDLLAECGMILNRWALYRKFLAGFEGGDKVTEKSMFQQKIDSRVLPVFAELTRAFFQASIQKAVELEVVNEDTHVTSLVEDTMYILKTVLGHIVGTGVESHVSSQLTMLRKVLDSAYISHFQTRIREYAPKQLAGVTAATTQSTLSGLPPSEEKRVKLFCLYINSGGSSCDYVNKIVDHVNLTVYSDKSHVESALSSFSTGVSAKLEDLVAQSVQLLYSNIFSPHLRSLVTVSFRNTVYLASSDDTSSACAYLFNNGWTKLLAGWSDELSFGYDRLVSLMVTSLAKLLEKKIWGLNVNEMGAIALDRDVSKIISHVTSNRYKLRDKFVRVAQLVTLVGLDDEEEEEGIEWVLTESEVERGRRVRVERRE</sequence>
<reference evidence="10 11" key="1">
    <citation type="submission" date="2018-07" db="EMBL/GenBank/DDBJ databases">
        <title>Draft Genome Assemblies for Five Robust Yarrowia lipolytica Strains Exhibiting High Lipid Production and Pentose Sugar Utilization and Sugar Alcohol Secretion from Undetoxified Lignocellulosic Biomass Hydrolysates.</title>
        <authorList>
            <consortium name="DOE Joint Genome Institute"/>
            <person name="Walker C."/>
            <person name="Ryu S."/>
            <person name="Na H."/>
            <person name="Zane M."/>
            <person name="LaButti K."/>
            <person name="Lipzen A."/>
            <person name="Haridas S."/>
            <person name="Barry K."/>
            <person name="Grigoriev I.V."/>
            <person name="Quarterman J."/>
            <person name="Slininger P."/>
            <person name="Dien B."/>
            <person name="Trinh C.T."/>
        </authorList>
    </citation>
    <scope>NUCLEOTIDE SEQUENCE [LARGE SCALE GENOMIC DNA]</scope>
    <source>
        <strain evidence="10 11">YB392</strain>
    </source>
</reference>
<evidence type="ECO:0000256" key="2">
    <source>
        <dbReference type="ARBA" id="ARBA00009215"/>
    </source>
</evidence>
<evidence type="ECO:0000256" key="8">
    <source>
        <dbReference type="ARBA" id="ARBA00031340"/>
    </source>
</evidence>
<dbReference type="Proteomes" id="UP000256601">
    <property type="component" value="Unassembled WGS sequence"/>
</dbReference>
<dbReference type="Pfam" id="PF08318">
    <property type="entry name" value="COG4_m"/>
    <property type="match status" value="2"/>
</dbReference>
<dbReference type="OMA" id="RASECQQ"/>
<keyword evidence="6" id="KW-0333">Golgi apparatus</keyword>
<dbReference type="VEuPathDB" id="FungiDB:YALI1_D03904g"/>
<dbReference type="InterPro" id="IPR048684">
    <property type="entry name" value="COG4_C"/>
</dbReference>